<dbReference type="Gene3D" id="2.130.10.10">
    <property type="entry name" value="YVTN repeat-like/Quinoprotein amine dehydrogenase"/>
    <property type="match status" value="2"/>
</dbReference>
<evidence type="ECO:0000313" key="6">
    <source>
        <dbReference type="Proteomes" id="UP000838756"/>
    </source>
</evidence>
<dbReference type="PROSITE" id="PS50082">
    <property type="entry name" value="WD_REPEATS_2"/>
    <property type="match status" value="2"/>
</dbReference>
<dbReference type="Proteomes" id="UP000838756">
    <property type="component" value="Unassembled WGS sequence"/>
</dbReference>
<name>A0A8S4SGW9_9NEOP</name>
<evidence type="ECO:0000256" key="4">
    <source>
        <dbReference type="PROSITE-ProRule" id="PRU00221"/>
    </source>
</evidence>
<accession>A0A8S4SGW9</accession>
<dbReference type="EMBL" id="CAKXAJ010026350">
    <property type="protein sequence ID" value="CAH2267338.1"/>
    <property type="molecule type" value="Genomic_DNA"/>
</dbReference>
<sequence length="380" mass="42506">MESDIVENSEIDKDTVSPEDLETLFSKKYKLLAETAVTLKKTYINKLSVSKSLNIAVQLLDNSIEVYRLDKSSLSKVCRLSGHTKTLTELVFSNKEEHLLYSAGHDGVKLWDIRTSGLCVQEYKDEQPSHPRSYECMDVSCSGRVICAGTETVQNDAYMVFWDQRKPEPLGGYWNSHTEDITQVKFHKDKSETLASGSIDGIINIYNIEEPTEDEALIFSLNVDHAVEKITWLNENQLSCATQSNVLQIWDSSSADKLQHYDREKISRSIKRSRADDCYVVDAFTDADGRVVVLAGSAGGEGHALRSLALAGKKLQPATLFAENKQLVRCCAYDKQRDVLVTTGESGLVNVWGAPGADKEALPKQLGKSVRLHEQRHRPY</sequence>
<evidence type="ECO:0000256" key="3">
    <source>
        <dbReference type="ARBA" id="ARBA00022737"/>
    </source>
</evidence>
<dbReference type="InterPro" id="IPR015943">
    <property type="entry name" value="WD40/YVTN_repeat-like_dom_sf"/>
</dbReference>
<feature type="repeat" description="WD" evidence="4">
    <location>
        <begin position="80"/>
        <end position="115"/>
    </location>
</feature>
<gene>
    <name evidence="5" type="primary">jg27521</name>
    <name evidence="5" type="ORF">PAEG_LOCUS25893</name>
</gene>
<dbReference type="PANTHER" id="PTHR22889">
    <property type="entry name" value="WD REPEAT-CONTAINING PROTEIN 89"/>
    <property type="match status" value="1"/>
</dbReference>
<dbReference type="Pfam" id="PF00400">
    <property type="entry name" value="WD40"/>
    <property type="match status" value="2"/>
</dbReference>
<protein>
    <recommendedName>
        <fullName evidence="1">WD repeat-containing protein 89</fullName>
    </recommendedName>
</protein>
<dbReference type="SUPFAM" id="SSF50978">
    <property type="entry name" value="WD40 repeat-like"/>
    <property type="match status" value="1"/>
</dbReference>
<keyword evidence="3" id="KW-0677">Repeat</keyword>
<comment type="caution">
    <text evidence="5">The sequence shown here is derived from an EMBL/GenBank/DDBJ whole genome shotgun (WGS) entry which is preliminary data.</text>
</comment>
<keyword evidence="6" id="KW-1185">Reference proteome</keyword>
<keyword evidence="2 4" id="KW-0853">WD repeat</keyword>
<dbReference type="InterPro" id="IPR039328">
    <property type="entry name" value="WDR89"/>
</dbReference>
<dbReference type="OrthoDB" id="25131at2759"/>
<dbReference type="InterPro" id="IPR036322">
    <property type="entry name" value="WD40_repeat_dom_sf"/>
</dbReference>
<evidence type="ECO:0000256" key="1">
    <source>
        <dbReference type="ARBA" id="ARBA00021125"/>
    </source>
</evidence>
<evidence type="ECO:0000256" key="2">
    <source>
        <dbReference type="ARBA" id="ARBA00022574"/>
    </source>
</evidence>
<evidence type="ECO:0000313" key="5">
    <source>
        <dbReference type="EMBL" id="CAH2267338.1"/>
    </source>
</evidence>
<dbReference type="PANTHER" id="PTHR22889:SF0">
    <property type="entry name" value="WD REPEAT-CONTAINING PROTEIN 89"/>
    <property type="match status" value="1"/>
</dbReference>
<dbReference type="PROSITE" id="PS50294">
    <property type="entry name" value="WD_REPEATS_REGION"/>
    <property type="match status" value="1"/>
</dbReference>
<feature type="repeat" description="WD" evidence="4">
    <location>
        <begin position="174"/>
        <end position="216"/>
    </location>
</feature>
<reference evidence="5" key="1">
    <citation type="submission" date="2022-03" db="EMBL/GenBank/DDBJ databases">
        <authorList>
            <person name="Lindestad O."/>
        </authorList>
    </citation>
    <scope>NUCLEOTIDE SEQUENCE</scope>
</reference>
<dbReference type="SMART" id="SM00320">
    <property type="entry name" value="WD40"/>
    <property type="match status" value="4"/>
</dbReference>
<dbReference type="AlphaFoldDB" id="A0A8S4SGW9"/>
<dbReference type="InterPro" id="IPR001680">
    <property type="entry name" value="WD40_rpt"/>
</dbReference>
<proteinExistence type="predicted"/>
<organism evidence="5 6">
    <name type="scientific">Pararge aegeria aegeria</name>
    <dbReference type="NCBI Taxonomy" id="348720"/>
    <lineage>
        <taxon>Eukaryota</taxon>
        <taxon>Metazoa</taxon>
        <taxon>Ecdysozoa</taxon>
        <taxon>Arthropoda</taxon>
        <taxon>Hexapoda</taxon>
        <taxon>Insecta</taxon>
        <taxon>Pterygota</taxon>
        <taxon>Neoptera</taxon>
        <taxon>Endopterygota</taxon>
        <taxon>Lepidoptera</taxon>
        <taxon>Glossata</taxon>
        <taxon>Ditrysia</taxon>
        <taxon>Papilionoidea</taxon>
        <taxon>Nymphalidae</taxon>
        <taxon>Satyrinae</taxon>
        <taxon>Satyrini</taxon>
        <taxon>Parargina</taxon>
        <taxon>Pararge</taxon>
    </lineage>
</organism>